<organism evidence="1 2">
    <name type="scientific">Sporosarcina quadrami</name>
    <dbReference type="NCBI Taxonomy" id="2762234"/>
    <lineage>
        <taxon>Bacteria</taxon>
        <taxon>Bacillati</taxon>
        <taxon>Bacillota</taxon>
        <taxon>Bacilli</taxon>
        <taxon>Bacillales</taxon>
        <taxon>Caryophanaceae</taxon>
        <taxon>Sporosarcina</taxon>
    </lineage>
</organism>
<accession>A0ABR8U8R1</accession>
<proteinExistence type="predicted"/>
<dbReference type="Proteomes" id="UP000626786">
    <property type="component" value="Unassembled WGS sequence"/>
</dbReference>
<dbReference type="PROSITE" id="PS51257">
    <property type="entry name" value="PROKAR_LIPOPROTEIN"/>
    <property type="match status" value="1"/>
</dbReference>
<protein>
    <submittedName>
        <fullName evidence="1">Membrane lipoprotein lipid attachment site-containing protein</fullName>
    </submittedName>
</protein>
<sequence>MKKGLIIFGALLFLTACSSSKELDSFVESYNDAAYDYTSVDILKEKDFGEIEEEKYATIQTLYQLEGEQTLHAKYTDGKVTGYNMSISGDSPYTDKTGTGYESSLVLIKSLGLDQSLYENNYDKALGNDDIVTYQDGDYDVTLADFVVGDSHEGMTINIDRK</sequence>
<dbReference type="RefSeq" id="WP_191694110.1">
    <property type="nucleotide sequence ID" value="NZ_JACSQN010000005.1"/>
</dbReference>
<evidence type="ECO:0000313" key="2">
    <source>
        <dbReference type="Proteomes" id="UP000626786"/>
    </source>
</evidence>
<reference evidence="1 2" key="1">
    <citation type="submission" date="2020-08" db="EMBL/GenBank/DDBJ databases">
        <title>A Genomic Blueprint of the Chicken Gut Microbiome.</title>
        <authorList>
            <person name="Gilroy R."/>
            <person name="Ravi A."/>
            <person name="Getino M."/>
            <person name="Pursley I."/>
            <person name="Horton D.L."/>
            <person name="Alikhan N.-F."/>
            <person name="Baker D."/>
            <person name="Gharbi K."/>
            <person name="Hall N."/>
            <person name="Watson M."/>
            <person name="Adriaenssens E.M."/>
            <person name="Foster-Nyarko E."/>
            <person name="Jarju S."/>
            <person name="Secka A."/>
            <person name="Antonio M."/>
            <person name="Oren A."/>
            <person name="Chaudhuri R."/>
            <person name="La Ragione R.M."/>
            <person name="Hildebrand F."/>
            <person name="Pallen M.J."/>
        </authorList>
    </citation>
    <scope>NUCLEOTIDE SEQUENCE [LARGE SCALE GENOMIC DNA]</scope>
    <source>
        <strain evidence="1 2">Sa2YVA2</strain>
    </source>
</reference>
<comment type="caution">
    <text evidence="1">The sequence shown here is derived from an EMBL/GenBank/DDBJ whole genome shotgun (WGS) entry which is preliminary data.</text>
</comment>
<evidence type="ECO:0000313" key="1">
    <source>
        <dbReference type="EMBL" id="MBD7984421.1"/>
    </source>
</evidence>
<keyword evidence="2" id="KW-1185">Reference proteome</keyword>
<name>A0ABR8U8R1_9BACL</name>
<dbReference type="EMBL" id="JACSQN010000005">
    <property type="protein sequence ID" value="MBD7984421.1"/>
    <property type="molecule type" value="Genomic_DNA"/>
</dbReference>
<keyword evidence="1" id="KW-0449">Lipoprotein</keyword>
<gene>
    <name evidence="1" type="ORF">H9649_07510</name>
</gene>